<evidence type="ECO:0000313" key="1">
    <source>
        <dbReference type="EMBL" id="MBB4738329.1"/>
    </source>
</evidence>
<dbReference type="Proteomes" id="UP000546162">
    <property type="component" value="Unassembled WGS sequence"/>
</dbReference>
<proteinExistence type="predicted"/>
<gene>
    <name evidence="1" type="ORF">BJY16_001788</name>
</gene>
<sequence length="52" mass="5588">MTVDASVLLARSLTAEPMRPGWSNALRMGASVLPHQQLLDIDAGCGTRRPAR</sequence>
<accession>A0A7W7GU16</accession>
<evidence type="ECO:0000313" key="2">
    <source>
        <dbReference type="Proteomes" id="UP000546162"/>
    </source>
</evidence>
<name>A0A7W7GU16_9ACTN</name>
<dbReference type="EMBL" id="JACHNB010000001">
    <property type="protein sequence ID" value="MBB4738329.1"/>
    <property type="molecule type" value="Genomic_DNA"/>
</dbReference>
<organism evidence="1 2">
    <name type="scientific">Actinoplanes octamycinicus</name>
    <dbReference type="NCBI Taxonomy" id="135948"/>
    <lineage>
        <taxon>Bacteria</taxon>
        <taxon>Bacillati</taxon>
        <taxon>Actinomycetota</taxon>
        <taxon>Actinomycetes</taxon>
        <taxon>Micromonosporales</taxon>
        <taxon>Micromonosporaceae</taxon>
        <taxon>Actinoplanes</taxon>
    </lineage>
</organism>
<dbReference type="AlphaFoldDB" id="A0A7W7GU16"/>
<protein>
    <submittedName>
        <fullName evidence="1">Uncharacterized protein</fullName>
    </submittedName>
</protein>
<comment type="caution">
    <text evidence="1">The sequence shown here is derived from an EMBL/GenBank/DDBJ whole genome shotgun (WGS) entry which is preliminary data.</text>
</comment>
<dbReference type="RefSeq" id="WP_203758958.1">
    <property type="nucleotide sequence ID" value="NZ_BAABFG010000005.1"/>
</dbReference>
<keyword evidence="2" id="KW-1185">Reference proteome</keyword>
<reference evidence="1 2" key="1">
    <citation type="submission" date="2020-08" db="EMBL/GenBank/DDBJ databases">
        <title>Sequencing the genomes of 1000 actinobacteria strains.</title>
        <authorList>
            <person name="Klenk H.-P."/>
        </authorList>
    </citation>
    <scope>NUCLEOTIDE SEQUENCE [LARGE SCALE GENOMIC DNA]</scope>
    <source>
        <strain evidence="1 2">DSM 45809</strain>
    </source>
</reference>